<proteinExistence type="predicted"/>
<feature type="transmembrane region" description="Helical" evidence="6">
    <location>
        <begin position="378"/>
        <end position="399"/>
    </location>
</feature>
<feature type="transmembrane region" description="Helical" evidence="6">
    <location>
        <begin position="77"/>
        <end position="95"/>
    </location>
</feature>
<sequence>MKLQRPPGLIFVLITLFIDVMGVGLSAPILPKLIAQFIGDVSTASYYYGAVTTTYALMLFIFSPIQGALSDRFGRKPVLLFSLLGTGLTYIGLTFAPSLPWIFTAQILNGLTGGSVAVVFAYIADVSTPEERPKNFGLVGAFLALGWVVGPALGGLLGAWGLRFPFAVAAIITFLNLLYGIIVVSESHAPEHRRPFSWTRANPIGSLWLLRKNAIVFGLAAAMLFTDVGLQCFVSTWVLFTTYKFQWETLQAGLSLTLLGIMTAIVQGGLIRPLISRFGSRRIIIIGLTFSIIGYLLYASANAGWMLYWIIVLNGFDFTVKPTAQGLISAQVSSQEQGALQGALASLTALATIIGPLLATNLFGYFTSSRALIRLPEIPFFLGAFLFAVALSLAIATFSKGKSQNLQTP</sequence>
<keyword evidence="4 6" id="KW-1133">Transmembrane helix</keyword>
<keyword evidence="9" id="KW-1185">Reference proteome</keyword>
<evidence type="ECO:0000313" key="8">
    <source>
        <dbReference type="EMBL" id="MBD2184205.1"/>
    </source>
</evidence>
<organism evidence="8 9">
    <name type="scientific">Aerosakkonema funiforme FACHB-1375</name>
    <dbReference type="NCBI Taxonomy" id="2949571"/>
    <lineage>
        <taxon>Bacteria</taxon>
        <taxon>Bacillati</taxon>
        <taxon>Cyanobacteriota</taxon>
        <taxon>Cyanophyceae</taxon>
        <taxon>Oscillatoriophycideae</taxon>
        <taxon>Aerosakkonematales</taxon>
        <taxon>Aerosakkonemataceae</taxon>
        <taxon>Aerosakkonema</taxon>
    </lineage>
</organism>
<feature type="transmembrane region" description="Helical" evidence="6">
    <location>
        <begin position="101"/>
        <end position="124"/>
    </location>
</feature>
<feature type="transmembrane region" description="Helical" evidence="6">
    <location>
        <begin position="214"/>
        <end position="240"/>
    </location>
</feature>
<dbReference type="InterPro" id="IPR001958">
    <property type="entry name" value="Tet-R_TetA/multi-R_MdtG-like"/>
</dbReference>
<gene>
    <name evidence="8" type="ORF">H6G03_24560</name>
</gene>
<dbReference type="InterPro" id="IPR011701">
    <property type="entry name" value="MFS"/>
</dbReference>
<dbReference type="Proteomes" id="UP000641646">
    <property type="component" value="Unassembled WGS sequence"/>
</dbReference>
<dbReference type="PROSITE" id="PS50850">
    <property type="entry name" value="MFS"/>
    <property type="match status" value="1"/>
</dbReference>
<feature type="domain" description="Major facilitator superfamily (MFS) profile" evidence="7">
    <location>
        <begin position="8"/>
        <end position="402"/>
    </location>
</feature>
<feature type="transmembrane region" description="Helical" evidence="6">
    <location>
        <begin position="166"/>
        <end position="184"/>
    </location>
</feature>
<evidence type="ECO:0000256" key="6">
    <source>
        <dbReference type="SAM" id="Phobius"/>
    </source>
</evidence>
<evidence type="ECO:0000256" key="4">
    <source>
        <dbReference type="ARBA" id="ARBA00022989"/>
    </source>
</evidence>
<feature type="transmembrane region" description="Helical" evidence="6">
    <location>
        <begin position="136"/>
        <end position="160"/>
    </location>
</feature>
<feature type="transmembrane region" description="Helical" evidence="6">
    <location>
        <begin position="283"/>
        <end position="311"/>
    </location>
</feature>
<dbReference type="InterPro" id="IPR020846">
    <property type="entry name" value="MFS_dom"/>
</dbReference>
<dbReference type="Pfam" id="PF07690">
    <property type="entry name" value="MFS_1"/>
    <property type="match status" value="1"/>
</dbReference>
<dbReference type="GO" id="GO:0022857">
    <property type="term" value="F:transmembrane transporter activity"/>
    <property type="evidence" value="ECO:0007669"/>
    <property type="project" value="InterPro"/>
</dbReference>
<feature type="transmembrane region" description="Helical" evidence="6">
    <location>
        <begin position="45"/>
        <end position="65"/>
    </location>
</feature>
<evidence type="ECO:0000259" key="7">
    <source>
        <dbReference type="PROSITE" id="PS50850"/>
    </source>
</evidence>
<protein>
    <submittedName>
        <fullName evidence="8">TCR/Tet family MFS transporter</fullName>
    </submittedName>
</protein>
<evidence type="ECO:0000256" key="1">
    <source>
        <dbReference type="ARBA" id="ARBA00004651"/>
    </source>
</evidence>
<dbReference type="CDD" id="cd17388">
    <property type="entry name" value="MFS_TetA"/>
    <property type="match status" value="1"/>
</dbReference>
<evidence type="ECO:0000313" key="9">
    <source>
        <dbReference type="Proteomes" id="UP000641646"/>
    </source>
</evidence>
<dbReference type="RefSeq" id="WP_190470130.1">
    <property type="nucleotide sequence ID" value="NZ_JACJPW010000075.1"/>
</dbReference>
<reference evidence="8" key="1">
    <citation type="journal article" date="2015" name="ISME J.">
        <title>Draft Genome Sequence of Streptomyces incarnatus NRRL8089, which Produces the Nucleoside Antibiotic Sinefungin.</title>
        <authorList>
            <person name="Oshima K."/>
            <person name="Hattori M."/>
            <person name="Shimizu H."/>
            <person name="Fukuda K."/>
            <person name="Nemoto M."/>
            <person name="Inagaki K."/>
            <person name="Tamura T."/>
        </authorList>
    </citation>
    <scope>NUCLEOTIDE SEQUENCE</scope>
    <source>
        <strain evidence="8">FACHB-1375</strain>
    </source>
</reference>
<dbReference type="GO" id="GO:0005886">
    <property type="term" value="C:plasma membrane"/>
    <property type="evidence" value="ECO:0007669"/>
    <property type="project" value="UniProtKB-SubCell"/>
</dbReference>
<evidence type="ECO:0000256" key="2">
    <source>
        <dbReference type="ARBA" id="ARBA00022448"/>
    </source>
</evidence>
<comment type="subcellular location">
    <subcellularLocation>
        <location evidence="1">Cell membrane</location>
        <topology evidence="1">Multi-pass membrane protein</topology>
    </subcellularLocation>
</comment>
<dbReference type="InterPro" id="IPR036259">
    <property type="entry name" value="MFS_trans_sf"/>
</dbReference>
<evidence type="ECO:0000256" key="3">
    <source>
        <dbReference type="ARBA" id="ARBA00022692"/>
    </source>
</evidence>
<dbReference type="EMBL" id="JACJPW010000075">
    <property type="protein sequence ID" value="MBD2184205.1"/>
    <property type="molecule type" value="Genomic_DNA"/>
</dbReference>
<reference evidence="8" key="2">
    <citation type="submission" date="2020-08" db="EMBL/GenBank/DDBJ databases">
        <authorList>
            <person name="Chen M."/>
            <person name="Teng W."/>
            <person name="Zhao L."/>
            <person name="Hu C."/>
            <person name="Zhou Y."/>
            <person name="Han B."/>
            <person name="Song L."/>
            <person name="Shu W."/>
        </authorList>
    </citation>
    <scope>NUCLEOTIDE SEQUENCE</scope>
    <source>
        <strain evidence="8">FACHB-1375</strain>
    </source>
</reference>
<dbReference type="PANTHER" id="PTHR23504:SF15">
    <property type="entry name" value="MAJOR FACILITATOR SUPERFAMILY (MFS) PROFILE DOMAIN-CONTAINING PROTEIN"/>
    <property type="match status" value="1"/>
</dbReference>
<dbReference type="PRINTS" id="PR01035">
    <property type="entry name" value="TCRTETA"/>
</dbReference>
<keyword evidence="2" id="KW-0813">Transport</keyword>
<dbReference type="AlphaFoldDB" id="A0A926ZIM3"/>
<keyword evidence="5 6" id="KW-0472">Membrane</keyword>
<feature type="transmembrane region" description="Helical" evidence="6">
    <location>
        <begin position="343"/>
        <end position="366"/>
    </location>
</feature>
<accession>A0A926ZIM3</accession>
<dbReference type="PANTHER" id="PTHR23504">
    <property type="entry name" value="MAJOR FACILITATOR SUPERFAMILY DOMAIN-CONTAINING PROTEIN 10"/>
    <property type="match status" value="1"/>
</dbReference>
<dbReference type="SUPFAM" id="SSF103473">
    <property type="entry name" value="MFS general substrate transporter"/>
    <property type="match status" value="1"/>
</dbReference>
<keyword evidence="3 6" id="KW-0812">Transmembrane</keyword>
<feature type="transmembrane region" description="Helical" evidence="6">
    <location>
        <begin position="252"/>
        <end position="271"/>
    </location>
</feature>
<name>A0A926ZIM3_9CYAN</name>
<comment type="caution">
    <text evidence="8">The sequence shown here is derived from an EMBL/GenBank/DDBJ whole genome shotgun (WGS) entry which is preliminary data.</text>
</comment>
<evidence type="ECO:0000256" key="5">
    <source>
        <dbReference type="ARBA" id="ARBA00023136"/>
    </source>
</evidence>
<dbReference type="Gene3D" id="1.20.1250.20">
    <property type="entry name" value="MFS general substrate transporter like domains"/>
    <property type="match status" value="1"/>
</dbReference>